<dbReference type="PANTHER" id="PTHR34776">
    <property type="entry name" value="F17F16.3 PROTEIN"/>
    <property type="match status" value="1"/>
</dbReference>
<sequence length="326" mass="36232">MPTTRSGKSSTAAQPAPTKKRKPTTTASPPQKKTKPDKKPKNTANTTKKRAPKETSKPAETQSRVLEKGLLYYFIRGKVGIDTPKSIDDIARGYLILRPLPTDAKLHGTRPPSATSRLVALPKKTLPAGPKDRFMAFVEKSDTSYDKLREEFLKGEDYETKTAGHHHSPDATPVGEGVYVITTTGRESHLSYMATLPSKLGELQDALRFHDKGSFILSSKNPSYKGPAFARLPKGPDYPRKVLEKFRDLRWVGTQPEFLDYPRAQILLIGHKDGLGERGDMVDELSKLEEEDLERMKGLSGDEADAIYADLHSRKMEHPGIQKDLG</sequence>
<dbReference type="Proteomes" id="UP000078397">
    <property type="component" value="Unassembled WGS sequence"/>
</dbReference>
<protein>
    <recommendedName>
        <fullName evidence="4">BTB domain transcription factor</fullName>
    </recommendedName>
</protein>
<evidence type="ECO:0000313" key="2">
    <source>
        <dbReference type="EMBL" id="OAQ63003.1"/>
    </source>
</evidence>
<name>A0A179FD72_METCM</name>
<evidence type="ECO:0008006" key="4">
    <source>
        <dbReference type="Google" id="ProtNLM"/>
    </source>
</evidence>
<organism evidence="2 3">
    <name type="scientific">Pochonia chlamydosporia 170</name>
    <dbReference type="NCBI Taxonomy" id="1380566"/>
    <lineage>
        <taxon>Eukaryota</taxon>
        <taxon>Fungi</taxon>
        <taxon>Dikarya</taxon>
        <taxon>Ascomycota</taxon>
        <taxon>Pezizomycotina</taxon>
        <taxon>Sordariomycetes</taxon>
        <taxon>Hypocreomycetidae</taxon>
        <taxon>Hypocreales</taxon>
        <taxon>Clavicipitaceae</taxon>
        <taxon>Pochonia</taxon>
    </lineage>
</organism>
<dbReference type="STRING" id="1380566.A0A179FD72"/>
<dbReference type="AlphaFoldDB" id="A0A179FD72"/>
<dbReference type="OrthoDB" id="1028014at2759"/>
<dbReference type="EMBL" id="LSBJ02000006">
    <property type="protein sequence ID" value="OAQ63003.1"/>
    <property type="molecule type" value="Genomic_DNA"/>
</dbReference>
<reference evidence="2 3" key="1">
    <citation type="journal article" date="2016" name="PLoS Pathog.">
        <title>Biosynthesis of antibiotic leucinostatins in bio-control fungus Purpureocillium lilacinum and their inhibition on phytophthora revealed by genome mining.</title>
        <authorList>
            <person name="Wang G."/>
            <person name="Liu Z."/>
            <person name="Lin R."/>
            <person name="Li E."/>
            <person name="Mao Z."/>
            <person name="Ling J."/>
            <person name="Yang Y."/>
            <person name="Yin W.B."/>
            <person name="Xie B."/>
        </authorList>
    </citation>
    <scope>NUCLEOTIDE SEQUENCE [LARGE SCALE GENOMIC DNA]</scope>
    <source>
        <strain evidence="2">170</strain>
    </source>
</reference>
<feature type="compositionally biased region" description="Polar residues" evidence="1">
    <location>
        <begin position="1"/>
        <end position="10"/>
    </location>
</feature>
<proteinExistence type="predicted"/>
<evidence type="ECO:0000313" key="3">
    <source>
        <dbReference type="Proteomes" id="UP000078397"/>
    </source>
</evidence>
<gene>
    <name evidence="2" type="ORF">VFPPC_16411</name>
</gene>
<dbReference type="GeneID" id="28858158"/>
<feature type="region of interest" description="Disordered" evidence="1">
    <location>
        <begin position="1"/>
        <end position="62"/>
    </location>
</feature>
<dbReference type="RefSeq" id="XP_018140583.1">
    <property type="nucleotide sequence ID" value="XM_018294164.1"/>
</dbReference>
<keyword evidence="3" id="KW-1185">Reference proteome</keyword>
<dbReference type="PANTHER" id="PTHR34776:SF1">
    <property type="entry name" value="F17F16.3 PROTEIN"/>
    <property type="match status" value="1"/>
</dbReference>
<accession>A0A179FD72</accession>
<comment type="caution">
    <text evidence="2">The sequence shown here is derived from an EMBL/GenBank/DDBJ whole genome shotgun (WGS) entry which is preliminary data.</text>
</comment>
<evidence type="ECO:0000256" key="1">
    <source>
        <dbReference type="SAM" id="MobiDB-lite"/>
    </source>
</evidence>
<dbReference type="KEGG" id="pchm:VFPPC_16411"/>